<dbReference type="Proteomes" id="UP000504634">
    <property type="component" value="Unplaced"/>
</dbReference>
<dbReference type="GO" id="GO:0005737">
    <property type="term" value="C:cytoplasm"/>
    <property type="evidence" value="ECO:0007669"/>
    <property type="project" value="UniProtKB-SubCell"/>
</dbReference>
<dbReference type="InterPro" id="IPR008705">
    <property type="entry name" value="Nanos/Xcar2"/>
</dbReference>
<gene>
    <name evidence="12" type="primary">LOC115620349</name>
</gene>
<evidence type="ECO:0000313" key="12">
    <source>
        <dbReference type="RefSeq" id="XP_030369410.1"/>
    </source>
</evidence>
<sequence>MFRPNMDGTSDKFGGGFNMLGQSDMYFDANSMSGTNMSMPPPPPASVSSASLSPPTTPLTPEPITPFGSQTQFPLLTDTNHLSMNATMLGAALSASVQGGNMNDGSPLHSTMLLQRQYEYQCRLLLQQRQQQLMLAEQQLKLAASASAANHQGKDEIAHSLKMFALLTACSSEKGHGSRQEIMQDFAANGYVSDDFNRLQYSNPNATLVDSSPSQTPLSEHMTTAPLATHQLPPGLGNVFGNVPISSLPALHWLNLNNYKDHLNNMWRKVSYGSSHSPTNVGLMASVGNMGLVASGANINTSCAGSNANNPLGLGVNGPQDHIRTINGSNIKLQKRQNNTKTKDVNRHCVFCENNNEPEAVVNSHSVRDTLGRVLCPKLRTYVCPICRASGDSAHTIKYCPKKPIITMEDAIKANSFRLAKSAYYKQQMKV</sequence>
<evidence type="ECO:0000256" key="4">
    <source>
        <dbReference type="ARBA" id="ARBA00022771"/>
    </source>
</evidence>
<comment type="similarity">
    <text evidence="8">Belongs to the nanos family.</text>
</comment>
<accession>A0A6J2T2E8</accession>
<dbReference type="PROSITE" id="PS51522">
    <property type="entry name" value="ZF_NANOS"/>
    <property type="match status" value="1"/>
</dbReference>
<comment type="subcellular location">
    <subcellularLocation>
        <location evidence="1">Cytoplasm</location>
    </subcellularLocation>
</comment>
<dbReference type="PANTHER" id="PTHR12887">
    <property type="entry name" value="NANOS PROTEIN"/>
    <property type="match status" value="1"/>
</dbReference>
<evidence type="ECO:0000256" key="3">
    <source>
        <dbReference type="ARBA" id="ARBA00022723"/>
    </source>
</evidence>
<name>A0A6J2T2E8_DROLE</name>
<evidence type="ECO:0000256" key="5">
    <source>
        <dbReference type="ARBA" id="ARBA00022833"/>
    </source>
</evidence>
<feature type="region of interest" description="Disordered" evidence="9">
    <location>
        <begin position="31"/>
        <end position="64"/>
    </location>
</feature>
<keyword evidence="7 8" id="KW-0694">RNA-binding</keyword>
<evidence type="ECO:0000313" key="11">
    <source>
        <dbReference type="Proteomes" id="UP000504634"/>
    </source>
</evidence>
<evidence type="ECO:0000256" key="9">
    <source>
        <dbReference type="SAM" id="MobiDB-lite"/>
    </source>
</evidence>
<feature type="domain" description="Nanos-type" evidence="10">
    <location>
        <begin position="348"/>
        <end position="402"/>
    </location>
</feature>
<dbReference type="RefSeq" id="XP_030369410.1">
    <property type="nucleotide sequence ID" value="XM_030513550.1"/>
</dbReference>
<protein>
    <submittedName>
        <fullName evidence="12">Protein nanos</fullName>
    </submittedName>
</protein>
<evidence type="ECO:0000259" key="10">
    <source>
        <dbReference type="PROSITE" id="PS51522"/>
    </source>
</evidence>
<dbReference type="InterPro" id="IPR057910">
    <property type="entry name" value="NED_Nanos"/>
</dbReference>
<evidence type="ECO:0000256" key="8">
    <source>
        <dbReference type="PROSITE-ProRule" id="PRU00855"/>
    </source>
</evidence>
<proteinExistence type="inferred from homology"/>
<keyword evidence="11" id="KW-1185">Reference proteome</keyword>
<keyword evidence="3" id="KW-0479">Metal-binding</keyword>
<evidence type="ECO:0000256" key="2">
    <source>
        <dbReference type="ARBA" id="ARBA00022490"/>
    </source>
</evidence>
<evidence type="ECO:0000256" key="1">
    <source>
        <dbReference type="ARBA" id="ARBA00004496"/>
    </source>
</evidence>
<dbReference type="Pfam" id="PF25798">
    <property type="entry name" value="NED_Nanos"/>
    <property type="match status" value="1"/>
</dbReference>
<keyword evidence="4 8" id="KW-0863">Zinc-finger</keyword>
<evidence type="ECO:0000256" key="7">
    <source>
        <dbReference type="ARBA" id="ARBA00022884"/>
    </source>
</evidence>
<dbReference type="Gene3D" id="4.10.60.30">
    <property type="entry name" value="Nanos, RNA-binding domain"/>
    <property type="match status" value="1"/>
</dbReference>
<dbReference type="GO" id="GO:0006417">
    <property type="term" value="P:regulation of translation"/>
    <property type="evidence" value="ECO:0007669"/>
    <property type="project" value="UniProtKB-UniRule"/>
</dbReference>
<dbReference type="OrthoDB" id="10010129at2759"/>
<organism evidence="11 12">
    <name type="scientific">Drosophila lebanonensis</name>
    <name type="common">Fruit fly</name>
    <name type="synonym">Scaptodrosophila lebanonensis</name>
    <dbReference type="NCBI Taxonomy" id="7225"/>
    <lineage>
        <taxon>Eukaryota</taxon>
        <taxon>Metazoa</taxon>
        <taxon>Ecdysozoa</taxon>
        <taxon>Arthropoda</taxon>
        <taxon>Hexapoda</taxon>
        <taxon>Insecta</taxon>
        <taxon>Pterygota</taxon>
        <taxon>Neoptera</taxon>
        <taxon>Endopterygota</taxon>
        <taxon>Diptera</taxon>
        <taxon>Brachycera</taxon>
        <taxon>Muscomorpha</taxon>
        <taxon>Ephydroidea</taxon>
        <taxon>Drosophilidae</taxon>
        <taxon>Scaptodrosophila</taxon>
    </lineage>
</organism>
<dbReference type="AlphaFoldDB" id="A0A6J2T2E8"/>
<dbReference type="InterPro" id="IPR024161">
    <property type="entry name" value="Znf_nanos-typ"/>
</dbReference>
<dbReference type="GO" id="GO:0003723">
    <property type="term" value="F:RNA binding"/>
    <property type="evidence" value="ECO:0007669"/>
    <property type="project" value="UniProtKB-UniRule"/>
</dbReference>
<dbReference type="InterPro" id="IPR038129">
    <property type="entry name" value="Nanos_sf"/>
</dbReference>
<feature type="compositionally biased region" description="Pro residues" evidence="9">
    <location>
        <begin position="55"/>
        <end position="64"/>
    </location>
</feature>
<reference evidence="12" key="1">
    <citation type="submission" date="2025-08" db="UniProtKB">
        <authorList>
            <consortium name="RefSeq"/>
        </authorList>
    </citation>
    <scope>IDENTIFICATION</scope>
    <source>
        <strain evidence="12">11010-0011.00</strain>
        <tissue evidence="12">Whole body</tissue>
    </source>
</reference>
<keyword evidence="6 8" id="KW-0810">Translation regulation</keyword>
<evidence type="ECO:0000256" key="6">
    <source>
        <dbReference type="ARBA" id="ARBA00022845"/>
    </source>
</evidence>
<dbReference type="GO" id="GO:0008270">
    <property type="term" value="F:zinc ion binding"/>
    <property type="evidence" value="ECO:0007669"/>
    <property type="project" value="UniProtKB-KW"/>
</dbReference>
<dbReference type="Pfam" id="PF05741">
    <property type="entry name" value="zf-nanos"/>
    <property type="match status" value="1"/>
</dbReference>
<keyword evidence="5" id="KW-0862">Zinc</keyword>
<dbReference type="GeneID" id="115620349"/>
<keyword evidence="2" id="KW-0963">Cytoplasm</keyword>
<dbReference type="CTD" id="42297"/>